<feature type="compositionally biased region" description="Pro residues" evidence="1">
    <location>
        <begin position="211"/>
        <end position="226"/>
    </location>
</feature>
<gene>
    <name evidence="3" type="ORF">FB567DRAFT_597612</name>
</gene>
<name>A0A8K0QVU5_9PLEO</name>
<dbReference type="AlphaFoldDB" id="A0A8K0QVU5"/>
<comment type="caution">
    <text evidence="3">The sequence shown here is derived from an EMBL/GenBank/DDBJ whole genome shotgun (WGS) entry which is preliminary data.</text>
</comment>
<protein>
    <submittedName>
        <fullName evidence="3">Uncharacterized protein</fullName>
    </submittedName>
</protein>
<evidence type="ECO:0000313" key="3">
    <source>
        <dbReference type="EMBL" id="KAH7073298.1"/>
    </source>
</evidence>
<feature type="chain" id="PRO_5035431986" evidence="2">
    <location>
        <begin position="17"/>
        <end position="317"/>
    </location>
</feature>
<dbReference type="Proteomes" id="UP000813461">
    <property type="component" value="Unassembled WGS sequence"/>
</dbReference>
<reference evidence="3" key="1">
    <citation type="journal article" date="2021" name="Nat. Commun.">
        <title>Genetic determinants of endophytism in the Arabidopsis root mycobiome.</title>
        <authorList>
            <person name="Mesny F."/>
            <person name="Miyauchi S."/>
            <person name="Thiergart T."/>
            <person name="Pickel B."/>
            <person name="Atanasova L."/>
            <person name="Karlsson M."/>
            <person name="Huettel B."/>
            <person name="Barry K.W."/>
            <person name="Haridas S."/>
            <person name="Chen C."/>
            <person name="Bauer D."/>
            <person name="Andreopoulos W."/>
            <person name="Pangilinan J."/>
            <person name="LaButti K."/>
            <person name="Riley R."/>
            <person name="Lipzen A."/>
            <person name="Clum A."/>
            <person name="Drula E."/>
            <person name="Henrissat B."/>
            <person name="Kohler A."/>
            <person name="Grigoriev I.V."/>
            <person name="Martin F.M."/>
            <person name="Hacquard S."/>
        </authorList>
    </citation>
    <scope>NUCLEOTIDE SEQUENCE</scope>
    <source>
        <strain evidence="3">MPI-SDFR-AT-0120</strain>
    </source>
</reference>
<keyword evidence="4" id="KW-1185">Reference proteome</keyword>
<evidence type="ECO:0000313" key="4">
    <source>
        <dbReference type="Proteomes" id="UP000813461"/>
    </source>
</evidence>
<evidence type="ECO:0000256" key="1">
    <source>
        <dbReference type="SAM" id="MobiDB-lite"/>
    </source>
</evidence>
<proteinExistence type="predicted"/>
<sequence length="317" mass="33889">MKLLYCLLPLMGAVLAQELVEDKCELSCPQVKCATDDPVALCKCINGRETLCKKRCPKYKPQYVPCPISPPTPIATPSPKPTWKPVTCECPLVNCLQVWPGSCYCANTAAQNCYDRCGGAPPKLQECPPLDTVEVREAAPEPKPEAAAAKPACECEQIMCIQMWPDSCYCGNAAAQACYDKCGGKKPVLQTCPPRTTLAISPKPTRKPTPTKTPKPTPTPTLLPPNPHPVCGGGRANYLTCEEGYTCILDPYTPGCGHLCDGLGICVKEKMCGGFAGFPCEEKGQVCHDDPRDECDPKTGGADCGGLCVTPHRPLGS</sequence>
<feature type="region of interest" description="Disordered" evidence="1">
    <location>
        <begin position="195"/>
        <end position="226"/>
    </location>
</feature>
<feature type="signal peptide" evidence="2">
    <location>
        <begin position="1"/>
        <end position="16"/>
    </location>
</feature>
<organism evidence="3 4">
    <name type="scientific">Paraphoma chrysanthemicola</name>
    <dbReference type="NCBI Taxonomy" id="798071"/>
    <lineage>
        <taxon>Eukaryota</taxon>
        <taxon>Fungi</taxon>
        <taxon>Dikarya</taxon>
        <taxon>Ascomycota</taxon>
        <taxon>Pezizomycotina</taxon>
        <taxon>Dothideomycetes</taxon>
        <taxon>Pleosporomycetidae</taxon>
        <taxon>Pleosporales</taxon>
        <taxon>Pleosporineae</taxon>
        <taxon>Phaeosphaeriaceae</taxon>
        <taxon>Paraphoma</taxon>
    </lineage>
</organism>
<dbReference type="OrthoDB" id="3799394at2759"/>
<keyword evidence="2" id="KW-0732">Signal</keyword>
<dbReference type="EMBL" id="JAGMVJ010000022">
    <property type="protein sequence ID" value="KAH7073298.1"/>
    <property type="molecule type" value="Genomic_DNA"/>
</dbReference>
<accession>A0A8K0QVU5</accession>
<evidence type="ECO:0000256" key="2">
    <source>
        <dbReference type="SAM" id="SignalP"/>
    </source>
</evidence>